<dbReference type="GO" id="GO:0016616">
    <property type="term" value="F:oxidoreductase activity, acting on the CH-OH group of donors, NAD or NADP as acceptor"/>
    <property type="evidence" value="ECO:0007669"/>
    <property type="project" value="UniProtKB-ARBA"/>
</dbReference>
<accession>A0ABD5TW12</accession>
<dbReference type="InterPro" id="IPR013154">
    <property type="entry name" value="ADH-like_N"/>
</dbReference>
<dbReference type="SUPFAM" id="SSF50129">
    <property type="entry name" value="GroES-like"/>
    <property type="match status" value="1"/>
</dbReference>
<protein>
    <submittedName>
        <fullName evidence="2">Zinc-binding dehydrogenase</fullName>
    </submittedName>
</protein>
<dbReference type="Gene3D" id="3.90.180.10">
    <property type="entry name" value="Medium-chain alcohol dehydrogenases, catalytic domain"/>
    <property type="match status" value="1"/>
</dbReference>
<dbReference type="InterPro" id="IPR020843">
    <property type="entry name" value="ER"/>
</dbReference>
<dbReference type="Pfam" id="PF08240">
    <property type="entry name" value="ADH_N"/>
    <property type="match status" value="1"/>
</dbReference>
<sequence length="315" mass="33419">MDAMVITDFGGTDVFERRDVEKPSPEPTEVLVAVHASSVNPVDTKIRQAGSWAGISPPTVIGYDVSGVVEEVGESVTDFEPGDEVFYTPEIFGERGSYAEYHTADESIVARKPENLSHTEAAALPLAGGTAWEAMVTRGDVGAGETVLIHGAGGVGAHAVQIADAAGAQVVATASPKTVEQTEELGAARAVDYESEDFAEVMDSEFDEPADAVFTTVGGDTLAESAAVTRPHGRMITILEPEGEWGAAYQKNFTVHLLFLERARHYLDGLRRLAERGQLEPVIDSVLPLEDVAEAHEMVEEGGLTGKVVLDVNGS</sequence>
<dbReference type="Proteomes" id="UP001596408">
    <property type="component" value="Unassembled WGS sequence"/>
</dbReference>
<dbReference type="InterPro" id="IPR050700">
    <property type="entry name" value="YIM1/Zinc_Alcohol_DH_Fams"/>
</dbReference>
<evidence type="ECO:0000259" key="1">
    <source>
        <dbReference type="SMART" id="SM00829"/>
    </source>
</evidence>
<dbReference type="Gene3D" id="3.40.50.720">
    <property type="entry name" value="NAD(P)-binding Rossmann-like Domain"/>
    <property type="match status" value="1"/>
</dbReference>
<organism evidence="2 3">
    <name type="scientific">Halopelagius fulvigenes</name>
    <dbReference type="NCBI Taxonomy" id="1198324"/>
    <lineage>
        <taxon>Archaea</taxon>
        <taxon>Methanobacteriati</taxon>
        <taxon>Methanobacteriota</taxon>
        <taxon>Stenosarchaea group</taxon>
        <taxon>Halobacteria</taxon>
        <taxon>Halobacteriales</taxon>
        <taxon>Haloferacaceae</taxon>
    </lineage>
</organism>
<proteinExistence type="predicted"/>
<reference evidence="2 3" key="1">
    <citation type="journal article" date="2019" name="Int. J. Syst. Evol. Microbiol.">
        <title>The Global Catalogue of Microorganisms (GCM) 10K type strain sequencing project: providing services to taxonomists for standard genome sequencing and annotation.</title>
        <authorList>
            <consortium name="The Broad Institute Genomics Platform"/>
            <consortium name="The Broad Institute Genome Sequencing Center for Infectious Disease"/>
            <person name="Wu L."/>
            <person name="Ma J."/>
        </authorList>
    </citation>
    <scope>NUCLEOTIDE SEQUENCE [LARGE SCALE GENOMIC DNA]</scope>
    <source>
        <strain evidence="2 3">YIM 94188</strain>
    </source>
</reference>
<dbReference type="InterPro" id="IPR011032">
    <property type="entry name" value="GroES-like_sf"/>
</dbReference>
<dbReference type="Pfam" id="PF13602">
    <property type="entry name" value="ADH_zinc_N_2"/>
    <property type="match status" value="1"/>
</dbReference>
<dbReference type="SMART" id="SM00829">
    <property type="entry name" value="PKS_ER"/>
    <property type="match status" value="1"/>
</dbReference>
<evidence type="ECO:0000313" key="2">
    <source>
        <dbReference type="EMBL" id="MFC6824429.1"/>
    </source>
</evidence>
<dbReference type="PANTHER" id="PTHR11695:SF294">
    <property type="entry name" value="RETICULON-4-INTERACTING PROTEIN 1, MITOCHONDRIAL"/>
    <property type="match status" value="1"/>
</dbReference>
<dbReference type="GO" id="GO:0044281">
    <property type="term" value="P:small molecule metabolic process"/>
    <property type="evidence" value="ECO:0007669"/>
    <property type="project" value="UniProtKB-ARBA"/>
</dbReference>
<comment type="caution">
    <text evidence="2">The sequence shown here is derived from an EMBL/GenBank/DDBJ whole genome shotgun (WGS) entry which is preliminary data.</text>
</comment>
<feature type="domain" description="Enoyl reductase (ER)" evidence="1">
    <location>
        <begin position="10"/>
        <end position="310"/>
    </location>
</feature>
<dbReference type="InterPro" id="IPR036291">
    <property type="entry name" value="NAD(P)-bd_dom_sf"/>
</dbReference>
<evidence type="ECO:0000313" key="3">
    <source>
        <dbReference type="Proteomes" id="UP001596408"/>
    </source>
</evidence>
<dbReference type="GO" id="GO:0043168">
    <property type="term" value="F:anion binding"/>
    <property type="evidence" value="ECO:0007669"/>
    <property type="project" value="UniProtKB-ARBA"/>
</dbReference>
<dbReference type="AlphaFoldDB" id="A0ABD5TW12"/>
<dbReference type="PANTHER" id="PTHR11695">
    <property type="entry name" value="ALCOHOL DEHYDROGENASE RELATED"/>
    <property type="match status" value="1"/>
</dbReference>
<gene>
    <name evidence="2" type="ORF">ACFQEV_05380</name>
</gene>
<keyword evidence="3" id="KW-1185">Reference proteome</keyword>
<dbReference type="EMBL" id="JBHSXH010000009">
    <property type="protein sequence ID" value="MFC6824429.1"/>
    <property type="molecule type" value="Genomic_DNA"/>
</dbReference>
<name>A0ABD5TW12_9EURY</name>
<dbReference type="GO" id="GO:0030554">
    <property type="term" value="F:adenyl nucleotide binding"/>
    <property type="evidence" value="ECO:0007669"/>
    <property type="project" value="UniProtKB-ARBA"/>
</dbReference>
<dbReference type="RefSeq" id="WP_379693344.1">
    <property type="nucleotide sequence ID" value="NZ_JBHSXH010000009.1"/>
</dbReference>
<dbReference type="SUPFAM" id="SSF51735">
    <property type="entry name" value="NAD(P)-binding Rossmann-fold domains"/>
    <property type="match status" value="1"/>
</dbReference>